<dbReference type="InterPro" id="IPR000594">
    <property type="entry name" value="ThiF_NAD_FAD-bd"/>
</dbReference>
<name>A0A0D7A159_9AGAR</name>
<dbReference type="InterPro" id="IPR035985">
    <property type="entry name" value="Ubiquitin-activating_enz"/>
</dbReference>
<dbReference type="SUPFAM" id="SSF69572">
    <property type="entry name" value="Activating enzymes of the ubiquitin-like proteins"/>
    <property type="match status" value="1"/>
</dbReference>
<reference evidence="2 3" key="1">
    <citation type="journal article" date="2015" name="Fungal Genet. Biol.">
        <title>Evolution of novel wood decay mechanisms in Agaricales revealed by the genome sequences of Fistulina hepatica and Cylindrobasidium torrendii.</title>
        <authorList>
            <person name="Floudas D."/>
            <person name="Held B.W."/>
            <person name="Riley R."/>
            <person name="Nagy L.G."/>
            <person name="Koehler G."/>
            <person name="Ransdell A.S."/>
            <person name="Younus H."/>
            <person name="Chow J."/>
            <person name="Chiniquy J."/>
            <person name="Lipzen A."/>
            <person name="Tritt A."/>
            <person name="Sun H."/>
            <person name="Haridas S."/>
            <person name="LaButti K."/>
            <person name="Ohm R.A."/>
            <person name="Kues U."/>
            <person name="Blanchette R.A."/>
            <person name="Grigoriev I.V."/>
            <person name="Minto R.E."/>
            <person name="Hibbett D.S."/>
        </authorList>
    </citation>
    <scope>NUCLEOTIDE SEQUENCE [LARGE SCALE GENOMIC DNA]</scope>
    <source>
        <strain evidence="2 3">ATCC 64428</strain>
    </source>
</reference>
<dbReference type="Gene3D" id="3.40.50.720">
    <property type="entry name" value="NAD(P)-binding Rossmann-like Domain"/>
    <property type="match status" value="1"/>
</dbReference>
<dbReference type="GO" id="GO:0031510">
    <property type="term" value="C:SUMO activating enzyme complex"/>
    <property type="evidence" value="ECO:0007669"/>
    <property type="project" value="TreeGrafter"/>
</dbReference>
<dbReference type="OrthoDB" id="1708823at2759"/>
<dbReference type="Pfam" id="PF00899">
    <property type="entry name" value="ThiF"/>
    <property type="match status" value="1"/>
</dbReference>
<dbReference type="AlphaFoldDB" id="A0A0D7A159"/>
<dbReference type="PANTHER" id="PTHR10953">
    <property type="entry name" value="UBIQUITIN-ACTIVATING ENZYME E1"/>
    <property type="match status" value="1"/>
</dbReference>
<gene>
    <name evidence="2" type="ORF">FISHEDRAFT_67326</name>
</gene>
<protein>
    <recommendedName>
        <fullName evidence="1">THIF-type NAD/FAD binding fold domain-containing protein</fullName>
    </recommendedName>
</protein>
<dbReference type="GO" id="GO:0016925">
    <property type="term" value="P:protein sumoylation"/>
    <property type="evidence" value="ECO:0007669"/>
    <property type="project" value="TreeGrafter"/>
</dbReference>
<keyword evidence="3" id="KW-1185">Reference proteome</keyword>
<accession>A0A0D7A159</accession>
<dbReference type="EMBL" id="KN882065">
    <property type="protein sequence ID" value="KIY44777.1"/>
    <property type="molecule type" value="Genomic_DNA"/>
</dbReference>
<evidence type="ECO:0000259" key="1">
    <source>
        <dbReference type="Pfam" id="PF00899"/>
    </source>
</evidence>
<sequence>MLASDSKSAPVHITEDEAALYDRQIRLWGMEAQQKMRNATILVIRLRGIATEVIKNIVLAGVGKLIIIDGDDVAEEDLGAGFFFTDNDVGKKKVDAAKGKVESLNPLVAIETISSFSALEPQNLRPLVQAVDLVCLTDAERGEIIRIDNLCRTLNKPFYAGGSYGLLGYICCDLLKHDYISPDRSAPKDSQKNIKVSTVYPPLETALRHRWTGLTKRQTKEVNPAVLFSILALWEFQARHQTLPSHPDQVQDLETIANGIISAADVHKQVLSTAPHELLLVIIRSLSTTAAHEFSPVCAVVGGVLGQDILKCLAAREPPIANFFTFNGNTGGATVCRLGMLS</sequence>
<proteinExistence type="predicted"/>
<evidence type="ECO:0000313" key="3">
    <source>
        <dbReference type="Proteomes" id="UP000054144"/>
    </source>
</evidence>
<dbReference type="GO" id="GO:0005737">
    <property type="term" value="C:cytoplasm"/>
    <property type="evidence" value="ECO:0007669"/>
    <property type="project" value="TreeGrafter"/>
</dbReference>
<dbReference type="Proteomes" id="UP000054144">
    <property type="component" value="Unassembled WGS sequence"/>
</dbReference>
<dbReference type="PANTHER" id="PTHR10953:SF162">
    <property type="entry name" value="SUMO-ACTIVATING ENZYME SUBUNIT 1"/>
    <property type="match status" value="1"/>
</dbReference>
<organism evidence="2 3">
    <name type="scientific">Fistulina hepatica ATCC 64428</name>
    <dbReference type="NCBI Taxonomy" id="1128425"/>
    <lineage>
        <taxon>Eukaryota</taxon>
        <taxon>Fungi</taxon>
        <taxon>Dikarya</taxon>
        <taxon>Basidiomycota</taxon>
        <taxon>Agaricomycotina</taxon>
        <taxon>Agaricomycetes</taxon>
        <taxon>Agaricomycetidae</taxon>
        <taxon>Agaricales</taxon>
        <taxon>Fistulinaceae</taxon>
        <taxon>Fistulina</taxon>
    </lineage>
</organism>
<evidence type="ECO:0000313" key="2">
    <source>
        <dbReference type="EMBL" id="KIY44777.1"/>
    </source>
</evidence>
<dbReference type="GO" id="GO:0019948">
    <property type="term" value="F:SUMO activating enzyme activity"/>
    <property type="evidence" value="ECO:0007669"/>
    <property type="project" value="TreeGrafter"/>
</dbReference>
<dbReference type="InterPro" id="IPR045886">
    <property type="entry name" value="ThiF/MoeB/HesA"/>
</dbReference>
<feature type="domain" description="THIF-type NAD/FAD binding fold" evidence="1">
    <location>
        <begin position="21"/>
        <end position="332"/>
    </location>
</feature>